<dbReference type="PRINTS" id="PR00146">
    <property type="entry name" value="DHPICSNTHASE"/>
</dbReference>
<comment type="caution">
    <text evidence="5">The sequence shown here is derived from an EMBL/GenBank/DDBJ whole genome shotgun (WGS) entry which is preliminary data.</text>
</comment>
<dbReference type="EC" id="4.1.3.3" evidence="5"/>
<dbReference type="GO" id="GO:0005829">
    <property type="term" value="C:cytosol"/>
    <property type="evidence" value="ECO:0007669"/>
    <property type="project" value="TreeGrafter"/>
</dbReference>
<comment type="similarity">
    <text evidence="2">Belongs to the DapA family.</text>
</comment>
<evidence type="ECO:0000256" key="1">
    <source>
        <dbReference type="ARBA" id="ARBA00023239"/>
    </source>
</evidence>
<keyword evidence="1 2" id="KW-0456">Lyase</keyword>
<dbReference type="NCBIfam" id="NF003164">
    <property type="entry name" value="PRK04147.1"/>
    <property type="match status" value="1"/>
</dbReference>
<evidence type="ECO:0000313" key="6">
    <source>
        <dbReference type="Proteomes" id="UP000824145"/>
    </source>
</evidence>
<sequence length="291" mass="32092">MKEKFKGVLPALLTPFDKNGGVNADSVAKLINFNIKKGVNGFYVGGSTGEGLLLTVEERKQLFKAAAEANEGRTTLIAHVGTICTDHAIEMAKYAKEVGFDAISAVAPYYYGFSYDAVKNYYLDIVSSVDIPMIIYNFPNANGFNFTKAIAEEMFAASDRFIGIKHTTSDLFLLQQFKTMKADPIVYNGWDEMFIAGLTMGADGGIGSTYNFMAEKFIDIYNYFQKGDIRAAQAKQLEANAIIAEIVKYGTFAAEKALLDEMGIPMGGCRRPFRPISDEGRKKMKEIAKKL</sequence>
<dbReference type="InterPro" id="IPR013785">
    <property type="entry name" value="Aldolase_TIM"/>
</dbReference>
<evidence type="ECO:0000256" key="3">
    <source>
        <dbReference type="PIRSR" id="PIRSR001365-1"/>
    </source>
</evidence>
<feature type="binding site" evidence="4">
    <location>
        <position position="48"/>
    </location>
    <ligand>
        <name>pyruvate</name>
        <dbReference type="ChEBI" id="CHEBI:15361"/>
    </ligand>
</feature>
<evidence type="ECO:0000256" key="2">
    <source>
        <dbReference type="PIRNR" id="PIRNR001365"/>
    </source>
</evidence>
<dbReference type="AlphaFoldDB" id="A0A9D1MMY3"/>
<dbReference type="EMBL" id="DVNJ01000027">
    <property type="protein sequence ID" value="HIU63076.1"/>
    <property type="molecule type" value="Genomic_DNA"/>
</dbReference>
<proteinExistence type="inferred from homology"/>
<dbReference type="PANTHER" id="PTHR42849">
    <property type="entry name" value="N-ACETYLNEURAMINATE LYASE"/>
    <property type="match status" value="1"/>
</dbReference>
<dbReference type="Pfam" id="PF00701">
    <property type="entry name" value="DHDPS"/>
    <property type="match status" value="1"/>
</dbReference>
<dbReference type="PANTHER" id="PTHR42849:SF1">
    <property type="entry name" value="N-ACETYLNEURAMINATE LYASE"/>
    <property type="match status" value="1"/>
</dbReference>
<feature type="binding site" evidence="4">
    <location>
        <position position="206"/>
    </location>
    <ligand>
        <name>pyruvate</name>
        <dbReference type="ChEBI" id="CHEBI:15361"/>
    </ligand>
</feature>
<name>A0A9D1MMY3_9FIRM</name>
<dbReference type="InterPro" id="IPR002220">
    <property type="entry name" value="DapA-like"/>
</dbReference>
<feature type="active site" description="Schiff-base intermediate with substrate" evidence="3">
    <location>
        <position position="165"/>
    </location>
</feature>
<protein>
    <submittedName>
        <fullName evidence="5">N-acetylneuraminate lyase</fullName>
        <ecNumber evidence="5">4.1.3.3</ecNumber>
    </submittedName>
</protein>
<evidence type="ECO:0000256" key="4">
    <source>
        <dbReference type="PIRSR" id="PIRSR001365-2"/>
    </source>
</evidence>
<dbReference type="PIRSF" id="PIRSF001365">
    <property type="entry name" value="DHDPS"/>
    <property type="match status" value="1"/>
</dbReference>
<dbReference type="SUPFAM" id="SSF51569">
    <property type="entry name" value="Aldolase"/>
    <property type="match status" value="1"/>
</dbReference>
<feature type="active site" description="Proton donor/acceptor" evidence="3">
    <location>
        <position position="136"/>
    </location>
</feature>
<dbReference type="Proteomes" id="UP000824145">
    <property type="component" value="Unassembled WGS sequence"/>
</dbReference>
<accession>A0A9D1MMY3</accession>
<organism evidence="5 6">
    <name type="scientific">Candidatus Caccalectryoclostridium excrementigallinarum</name>
    <dbReference type="NCBI Taxonomy" id="2840710"/>
    <lineage>
        <taxon>Bacteria</taxon>
        <taxon>Bacillati</taxon>
        <taxon>Bacillota</taxon>
        <taxon>Clostridia</taxon>
        <taxon>Christensenellales</taxon>
        <taxon>Christensenellaceae</taxon>
        <taxon>Christensenellaceae incertae sedis</taxon>
        <taxon>Candidatus Caccalectryoclostridium</taxon>
    </lineage>
</organism>
<reference evidence="5" key="1">
    <citation type="submission" date="2020-10" db="EMBL/GenBank/DDBJ databases">
        <authorList>
            <person name="Gilroy R."/>
        </authorList>
    </citation>
    <scope>NUCLEOTIDE SEQUENCE</scope>
    <source>
        <strain evidence="5">9366</strain>
    </source>
</reference>
<dbReference type="GO" id="GO:0008747">
    <property type="term" value="F:N-acetylneuraminate lyase activity"/>
    <property type="evidence" value="ECO:0007669"/>
    <property type="project" value="UniProtKB-EC"/>
</dbReference>
<gene>
    <name evidence="5" type="ORF">IAB07_04870</name>
</gene>
<dbReference type="GO" id="GO:0019262">
    <property type="term" value="P:N-acetylneuraminate catabolic process"/>
    <property type="evidence" value="ECO:0007669"/>
    <property type="project" value="TreeGrafter"/>
</dbReference>
<dbReference type="Gene3D" id="3.20.20.70">
    <property type="entry name" value="Aldolase class I"/>
    <property type="match status" value="1"/>
</dbReference>
<dbReference type="SMART" id="SM01130">
    <property type="entry name" value="DHDPS"/>
    <property type="match status" value="1"/>
</dbReference>
<evidence type="ECO:0000313" key="5">
    <source>
        <dbReference type="EMBL" id="HIU63076.1"/>
    </source>
</evidence>
<reference evidence="5" key="2">
    <citation type="journal article" date="2021" name="PeerJ">
        <title>Extensive microbial diversity within the chicken gut microbiome revealed by metagenomics and culture.</title>
        <authorList>
            <person name="Gilroy R."/>
            <person name="Ravi A."/>
            <person name="Getino M."/>
            <person name="Pursley I."/>
            <person name="Horton D.L."/>
            <person name="Alikhan N.F."/>
            <person name="Baker D."/>
            <person name="Gharbi K."/>
            <person name="Hall N."/>
            <person name="Watson M."/>
            <person name="Adriaenssens E.M."/>
            <person name="Foster-Nyarko E."/>
            <person name="Jarju S."/>
            <person name="Secka A."/>
            <person name="Antonio M."/>
            <person name="Oren A."/>
            <person name="Chaudhuri R.R."/>
            <person name="La Ragione R."/>
            <person name="Hildebrand F."/>
            <person name="Pallen M.J."/>
        </authorList>
    </citation>
    <scope>NUCLEOTIDE SEQUENCE</scope>
    <source>
        <strain evidence="5">9366</strain>
    </source>
</reference>